<dbReference type="EMBL" id="VSRR010005601">
    <property type="protein sequence ID" value="MPC42881.1"/>
    <property type="molecule type" value="Genomic_DNA"/>
</dbReference>
<organism evidence="1 2">
    <name type="scientific">Portunus trituberculatus</name>
    <name type="common">Swimming crab</name>
    <name type="synonym">Neptunus trituberculatus</name>
    <dbReference type="NCBI Taxonomy" id="210409"/>
    <lineage>
        <taxon>Eukaryota</taxon>
        <taxon>Metazoa</taxon>
        <taxon>Ecdysozoa</taxon>
        <taxon>Arthropoda</taxon>
        <taxon>Crustacea</taxon>
        <taxon>Multicrustacea</taxon>
        <taxon>Malacostraca</taxon>
        <taxon>Eumalacostraca</taxon>
        <taxon>Eucarida</taxon>
        <taxon>Decapoda</taxon>
        <taxon>Pleocyemata</taxon>
        <taxon>Brachyura</taxon>
        <taxon>Eubrachyura</taxon>
        <taxon>Portunoidea</taxon>
        <taxon>Portunidae</taxon>
        <taxon>Portuninae</taxon>
        <taxon>Portunus</taxon>
    </lineage>
</organism>
<evidence type="ECO:0000313" key="1">
    <source>
        <dbReference type="EMBL" id="MPC42881.1"/>
    </source>
</evidence>
<comment type="caution">
    <text evidence="1">The sequence shown here is derived from an EMBL/GenBank/DDBJ whole genome shotgun (WGS) entry which is preliminary data.</text>
</comment>
<keyword evidence="2" id="KW-1185">Reference proteome</keyword>
<proteinExistence type="predicted"/>
<evidence type="ECO:0000313" key="2">
    <source>
        <dbReference type="Proteomes" id="UP000324222"/>
    </source>
</evidence>
<dbReference type="Proteomes" id="UP000324222">
    <property type="component" value="Unassembled WGS sequence"/>
</dbReference>
<sequence>MMAVQYFSSFIGLMGEEAGSCQGGPQRRCWWRQEWRRWLRSQSSMAGKLTDRVLVLCVFTSGARVLPSQQVVDCVQFLRVILVSCFILWTWLGSRFSFSCGLLHLLVEARQSEVAGLNRCLPRRRSRLLLLPPLPRRSQPLPLGLHGKVDRLLDKVAGDFSAILVCGSMRFRRLIVGSLYRVDRCASAGVG</sequence>
<accession>A0A5B7F6X0</accession>
<dbReference type="AlphaFoldDB" id="A0A5B7F6X0"/>
<reference evidence="1 2" key="1">
    <citation type="submission" date="2019-05" db="EMBL/GenBank/DDBJ databases">
        <title>Another draft genome of Portunus trituberculatus and its Hox gene families provides insights of decapod evolution.</title>
        <authorList>
            <person name="Jeong J.-H."/>
            <person name="Song I."/>
            <person name="Kim S."/>
            <person name="Choi T."/>
            <person name="Kim D."/>
            <person name="Ryu S."/>
            <person name="Kim W."/>
        </authorList>
    </citation>
    <scope>NUCLEOTIDE SEQUENCE [LARGE SCALE GENOMIC DNA]</scope>
    <source>
        <tissue evidence="1">Muscle</tissue>
    </source>
</reference>
<gene>
    <name evidence="1" type="ORF">E2C01_036511</name>
</gene>
<protein>
    <submittedName>
        <fullName evidence="1">Uncharacterized protein</fullName>
    </submittedName>
</protein>
<name>A0A5B7F6X0_PORTR</name>